<feature type="compositionally biased region" description="Low complexity" evidence="1">
    <location>
        <begin position="43"/>
        <end position="60"/>
    </location>
</feature>
<feature type="compositionally biased region" description="Polar residues" evidence="1">
    <location>
        <begin position="1"/>
        <end position="14"/>
    </location>
</feature>
<feature type="compositionally biased region" description="Polar residues" evidence="1">
    <location>
        <begin position="119"/>
        <end position="136"/>
    </location>
</feature>
<protein>
    <submittedName>
        <fullName evidence="2">Uncharacterized protein</fullName>
    </submittedName>
</protein>
<dbReference type="RefSeq" id="XP_053023393.1">
    <property type="nucleotide sequence ID" value="XM_053172206.1"/>
</dbReference>
<evidence type="ECO:0000313" key="2">
    <source>
        <dbReference type="EMBL" id="WAQ87838.1"/>
    </source>
</evidence>
<dbReference type="EMBL" id="CP110428">
    <property type="protein sequence ID" value="WAQ87838.1"/>
    <property type="molecule type" value="Genomic_DNA"/>
</dbReference>
<feature type="region of interest" description="Disordered" evidence="1">
    <location>
        <begin position="90"/>
        <end position="141"/>
    </location>
</feature>
<accession>A0ABY7CU16</accession>
<name>A0ABY7CU16_9BASI</name>
<proteinExistence type="predicted"/>
<evidence type="ECO:0000256" key="1">
    <source>
        <dbReference type="SAM" id="MobiDB-lite"/>
    </source>
</evidence>
<keyword evidence="3" id="KW-1185">Reference proteome</keyword>
<organism evidence="2 3">
    <name type="scientific">Puccinia triticina</name>
    <dbReference type="NCBI Taxonomy" id="208348"/>
    <lineage>
        <taxon>Eukaryota</taxon>
        <taxon>Fungi</taxon>
        <taxon>Dikarya</taxon>
        <taxon>Basidiomycota</taxon>
        <taxon>Pucciniomycotina</taxon>
        <taxon>Pucciniomycetes</taxon>
        <taxon>Pucciniales</taxon>
        <taxon>Pucciniaceae</taxon>
        <taxon>Puccinia</taxon>
    </lineage>
</organism>
<dbReference type="Proteomes" id="UP001164743">
    <property type="component" value="Chromosome 8A"/>
</dbReference>
<feature type="region of interest" description="Disordered" evidence="1">
    <location>
        <begin position="1"/>
        <end position="61"/>
    </location>
</feature>
<gene>
    <name evidence="2" type="ORF">PtA15_8A745</name>
</gene>
<evidence type="ECO:0000313" key="3">
    <source>
        <dbReference type="Proteomes" id="UP001164743"/>
    </source>
</evidence>
<dbReference type="GeneID" id="77813101"/>
<reference evidence="2" key="1">
    <citation type="submission" date="2022-10" db="EMBL/GenBank/DDBJ databases">
        <title>Puccinia triticina Genome sequencing and assembly.</title>
        <authorList>
            <person name="Li C."/>
        </authorList>
    </citation>
    <scope>NUCLEOTIDE SEQUENCE</scope>
    <source>
        <strain evidence="2">Pt15</strain>
    </source>
</reference>
<sequence length="175" mass="19025">MEADTGSSTQNGEQNGIPYDKKLVVNVGKRQKMQRSATDYQLSIDPSSPSQSSHSSSPVSYETAYLAAGVGSSSEHSDATSRLRPTVFEAYGVPQGSDQVLEQRLGRPSHVLDPPPESSADQDTTAWETSSASYLSHDSGYSHGQTYAPIDDFTWPSFLPSRADRYHVDEGHLMP</sequence>